<proteinExistence type="predicted"/>
<organism evidence="1">
    <name type="scientific">Graphocephala atropunctata</name>
    <dbReference type="NCBI Taxonomy" id="36148"/>
    <lineage>
        <taxon>Eukaryota</taxon>
        <taxon>Metazoa</taxon>
        <taxon>Ecdysozoa</taxon>
        <taxon>Arthropoda</taxon>
        <taxon>Hexapoda</taxon>
        <taxon>Insecta</taxon>
        <taxon>Pterygota</taxon>
        <taxon>Neoptera</taxon>
        <taxon>Paraneoptera</taxon>
        <taxon>Hemiptera</taxon>
        <taxon>Auchenorrhyncha</taxon>
        <taxon>Membracoidea</taxon>
        <taxon>Cicadellidae</taxon>
        <taxon>Cicadellinae</taxon>
        <taxon>Cicadellini</taxon>
        <taxon>Graphocephala</taxon>
    </lineage>
</organism>
<dbReference type="AlphaFoldDB" id="A0A1B6LQD0"/>
<name>A0A1B6LQD0_9HEMI</name>
<evidence type="ECO:0000313" key="1">
    <source>
        <dbReference type="EMBL" id="JAT25754.1"/>
    </source>
</evidence>
<reference evidence="1" key="1">
    <citation type="submission" date="2015-11" db="EMBL/GenBank/DDBJ databases">
        <title>De novo transcriptome assembly of four potential Pierce s Disease insect vectors from Arizona vineyards.</title>
        <authorList>
            <person name="Tassone E.E."/>
        </authorList>
    </citation>
    <scope>NUCLEOTIDE SEQUENCE</scope>
</reference>
<accession>A0A1B6LQD0</accession>
<gene>
    <name evidence="1" type="ORF">g.10869</name>
</gene>
<protein>
    <submittedName>
        <fullName evidence="1">Uncharacterized protein</fullName>
    </submittedName>
</protein>
<sequence>VVTGCDISIKIIWCRVSSKYTMKRGLLCLNFLTVTSFCGLVNVATSDDEDDNYRRADEVDLRNSTTLIGLDSFIYDVIVDPTKGSGKELLDKLELLTHCMRKARTMFTYGNEENDYAIRAATLIFYNSGGPTLSRIPLYDETNILPLKRQYNWTDDDIKKLEEKQAEAEMAWNKLRRSIL</sequence>
<feature type="non-terminal residue" evidence="1">
    <location>
        <position position="1"/>
    </location>
</feature>
<dbReference type="EMBL" id="GEBQ01014223">
    <property type="protein sequence ID" value="JAT25754.1"/>
    <property type="molecule type" value="Transcribed_RNA"/>
</dbReference>